<organism evidence="2 3">
    <name type="scientific">Streptomyces luteosporeus</name>
    <dbReference type="NCBI Taxonomy" id="173856"/>
    <lineage>
        <taxon>Bacteria</taxon>
        <taxon>Bacillati</taxon>
        <taxon>Actinomycetota</taxon>
        <taxon>Actinomycetes</taxon>
        <taxon>Kitasatosporales</taxon>
        <taxon>Streptomycetaceae</taxon>
        <taxon>Streptomyces</taxon>
    </lineage>
</organism>
<gene>
    <name evidence="2" type="ORF">GCM10010315_49690</name>
</gene>
<dbReference type="Gene3D" id="3.30.10.10">
    <property type="entry name" value="Trypsin Inhibitor V, subunit A"/>
    <property type="match status" value="1"/>
</dbReference>
<dbReference type="Pfam" id="PF11720">
    <property type="entry name" value="Inhibitor_I78"/>
    <property type="match status" value="1"/>
</dbReference>
<dbReference type="InterPro" id="IPR021719">
    <property type="entry name" value="Prot_inh_I78"/>
</dbReference>
<dbReference type="Proteomes" id="UP001500886">
    <property type="component" value="Unassembled WGS sequence"/>
</dbReference>
<comment type="caution">
    <text evidence="2">The sequence shown here is derived from an EMBL/GenBank/DDBJ whole genome shotgun (WGS) entry which is preliminary data.</text>
</comment>
<evidence type="ECO:0000256" key="1">
    <source>
        <dbReference type="SAM" id="MobiDB-lite"/>
    </source>
</evidence>
<sequence length="95" mass="10200">MTSGAPAGTDPAYRARPPPPTVAVMAPLTNLPKDPDDDPEGYTGLPAGPAAERARERGWTDVRTLPPGAIITMEYRAGRLNFEVEDGVVRRSWKG</sequence>
<evidence type="ECO:0000313" key="2">
    <source>
        <dbReference type="EMBL" id="GAA2723075.1"/>
    </source>
</evidence>
<evidence type="ECO:0008006" key="4">
    <source>
        <dbReference type="Google" id="ProtNLM"/>
    </source>
</evidence>
<feature type="region of interest" description="Disordered" evidence="1">
    <location>
        <begin position="1"/>
        <end position="60"/>
    </location>
</feature>
<name>A0ABP6GI03_9ACTN</name>
<proteinExistence type="predicted"/>
<accession>A0ABP6GI03</accession>
<reference evidence="3" key="1">
    <citation type="journal article" date="2019" name="Int. J. Syst. Evol. Microbiol.">
        <title>The Global Catalogue of Microorganisms (GCM) 10K type strain sequencing project: providing services to taxonomists for standard genome sequencing and annotation.</title>
        <authorList>
            <consortium name="The Broad Institute Genomics Platform"/>
            <consortium name="The Broad Institute Genome Sequencing Center for Infectious Disease"/>
            <person name="Wu L."/>
            <person name="Ma J."/>
        </authorList>
    </citation>
    <scope>NUCLEOTIDE SEQUENCE [LARGE SCALE GENOMIC DNA]</scope>
    <source>
        <strain evidence="3">JCM 4542</strain>
    </source>
</reference>
<evidence type="ECO:0000313" key="3">
    <source>
        <dbReference type="Proteomes" id="UP001500886"/>
    </source>
</evidence>
<dbReference type="EMBL" id="BAAASL010000021">
    <property type="protein sequence ID" value="GAA2723075.1"/>
    <property type="molecule type" value="Genomic_DNA"/>
</dbReference>
<protein>
    <recommendedName>
        <fullName evidence="4">Proteinase inhibitor I78</fullName>
    </recommendedName>
</protein>
<keyword evidence="3" id="KW-1185">Reference proteome</keyword>